<evidence type="ECO:0000256" key="6">
    <source>
        <dbReference type="SAM" id="SignalP"/>
    </source>
</evidence>
<feature type="domain" description="SusD-like N-terminal" evidence="8">
    <location>
        <begin position="40"/>
        <end position="237"/>
    </location>
</feature>
<dbReference type="InterPro" id="IPR033985">
    <property type="entry name" value="SusD-like_N"/>
</dbReference>
<feature type="chain" id="PRO_5029789552" evidence="6">
    <location>
        <begin position="21"/>
        <end position="476"/>
    </location>
</feature>
<dbReference type="AlphaFoldDB" id="A0A7K1U3M0"/>
<organism evidence="9 10">
    <name type="scientific">Chitinophaga tropicalis</name>
    <dbReference type="NCBI Taxonomy" id="2683588"/>
    <lineage>
        <taxon>Bacteria</taxon>
        <taxon>Pseudomonadati</taxon>
        <taxon>Bacteroidota</taxon>
        <taxon>Chitinophagia</taxon>
        <taxon>Chitinophagales</taxon>
        <taxon>Chitinophagaceae</taxon>
        <taxon>Chitinophaga</taxon>
    </lineage>
</organism>
<dbReference type="PROSITE" id="PS51257">
    <property type="entry name" value="PROKAR_LIPOPROTEIN"/>
    <property type="match status" value="1"/>
</dbReference>
<evidence type="ECO:0000313" key="10">
    <source>
        <dbReference type="Proteomes" id="UP000461730"/>
    </source>
</evidence>
<feature type="domain" description="RagB/SusD" evidence="7">
    <location>
        <begin position="309"/>
        <end position="437"/>
    </location>
</feature>
<sequence length="476" mass="52000">MRSAISKLSLILLLSFTACSQDELLNTEPDTSITAGNAFTTPSRILGLVNGAYDGVKNASFYGGRYLLYLDVRGEDFINITANSFTGFESWSNSYSSGSNDINNLWGAAYTAINLSNILIDGLSKSTGVISDSLNKQYVAEAKFIRALSYYSLVTIFARPYVEDQGASKGLPLRLQAETTSASNDLARSTVAEVYTRILADLDDAEAGLPDAHGSALLNTTRAHKSTAIALKTRVYLNQGNYARVIEESKKLVPQTTAPFSTTFGVQHKLQNIVTVFSSDYTTTESILSMPMTDLDSYTGQSSIAYIYNTNAEYYLNPSGIFGDAQWGSSDTRRSFLRLSSGRYYFQKYAKPSPFLDYIPVIRYAEVLLNYAEAAARTGNTDLSVALLKAVHSRSDATYTFAEDALGTEANLVNTIWKERRIELIGEGFRSNDLLRTLQTIPAKGSSSLQAAAVAPSAANYIFPSPNSELLTNKLF</sequence>
<dbReference type="Gene3D" id="1.25.40.390">
    <property type="match status" value="1"/>
</dbReference>
<comment type="similarity">
    <text evidence="2">Belongs to the SusD family.</text>
</comment>
<keyword evidence="3 6" id="KW-0732">Signal</keyword>
<feature type="signal peptide" evidence="6">
    <location>
        <begin position="1"/>
        <end position="20"/>
    </location>
</feature>
<dbReference type="RefSeq" id="WP_157306338.1">
    <property type="nucleotide sequence ID" value="NZ_WRXN01000004.1"/>
</dbReference>
<protein>
    <submittedName>
        <fullName evidence="9">RagB/SusD family nutrient uptake outer membrane protein</fullName>
    </submittedName>
</protein>
<dbReference type="InterPro" id="IPR011990">
    <property type="entry name" value="TPR-like_helical_dom_sf"/>
</dbReference>
<evidence type="ECO:0000256" key="2">
    <source>
        <dbReference type="ARBA" id="ARBA00006275"/>
    </source>
</evidence>
<keyword evidence="10" id="KW-1185">Reference proteome</keyword>
<evidence type="ECO:0000259" key="8">
    <source>
        <dbReference type="Pfam" id="PF14322"/>
    </source>
</evidence>
<dbReference type="CDD" id="cd08977">
    <property type="entry name" value="SusD"/>
    <property type="match status" value="1"/>
</dbReference>
<accession>A0A7K1U3M0</accession>
<evidence type="ECO:0000256" key="4">
    <source>
        <dbReference type="ARBA" id="ARBA00023136"/>
    </source>
</evidence>
<reference evidence="9 10" key="1">
    <citation type="submission" date="2019-12" db="EMBL/GenBank/DDBJ databases">
        <title>Chitinophaga sp. strain ysch24 (GDMCC 1.1355), whole genome shotgun sequence.</title>
        <authorList>
            <person name="Zhang X."/>
        </authorList>
    </citation>
    <scope>NUCLEOTIDE SEQUENCE [LARGE SCALE GENOMIC DNA]</scope>
    <source>
        <strain evidence="10">ysch24</strain>
    </source>
</reference>
<dbReference type="Pfam" id="PF07980">
    <property type="entry name" value="SusD_RagB"/>
    <property type="match status" value="1"/>
</dbReference>
<evidence type="ECO:0000313" key="9">
    <source>
        <dbReference type="EMBL" id="MVT08920.1"/>
    </source>
</evidence>
<evidence type="ECO:0000259" key="7">
    <source>
        <dbReference type="Pfam" id="PF07980"/>
    </source>
</evidence>
<gene>
    <name evidence="9" type="ORF">GO493_11670</name>
</gene>
<keyword evidence="5" id="KW-0998">Cell outer membrane</keyword>
<dbReference type="InterPro" id="IPR012944">
    <property type="entry name" value="SusD_RagB_dom"/>
</dbReference>
<dbReference type="GO" id="GO:0009279">
    <property type="term" value="C:cell outer membrane"/>
    <property type="evidence" value="ECO:0007669"/>
    <property type="project" value="UniProtKB-SubCell"/>
</dbReference>
<keyword evidence="4" id="KW-0472">Membrane</keyword>
<dbReference type="Pfam" id="PF14322">
    <property type="entry name" value="SusD-like_3"/>
    <property type="match status" value="1"/>
</dbReference>
<name>A0A7K1U3M0_9BACT</name>
<evidence type="ECO:0000256" key="5">
    <source>
        <dbReference type="ARBA" id="ARBA00023237"/>
    </source>
</evidence>
<evidence type="ECO:0000256" key="1">
    <source>
        <dbReference type="ARBA" id="ARBA00004442"/>
    </source>
</evidence>
<dbReference type="EMBL" id="WRXN01000004">
    <property type="protein sequence ID" value="MVT08920.1"/>
    <property type="molecule type" value="Genomic_DNA"/>
</dbReference>
<dbReference type="SUPFAM" id="SSF48452">
    <property type="entry name" value="TPR-like"/>
    <property type="match status" value="1"/>
</dbReference>
<comment type="subcellular location">
    <subcellularLocation>
        <location evidence="1">Cell outer membrane</location>
    </subcellularLocation>
</comment>
<evidence type="ECO:0000256" key="3">
    <source>
        <dbReference type="ARBA" id="ARBA00022729"/>
    </source>
</evidence>
<comment type="caution">
    <text evidence="9">The sequence shown here is derived from an EMBL/GenBank/DDBJ whole genome shotgun (WGS) entry which is preliminary data.</text>
</comment>
<proteinExistence type="inferred from homology"/>
<dbReference type="Proteomes" id="UP000461730">
    <property type="component" value="Unassembled WGS sequence"/>
</dbReference>